<evidence type="ECO:0000256" key="1">
    <source>
        <dbReference type="ARBA" id="ARBA00000085"/>
    </source>
</evidence>
<keyword evidence="6 11" id="KW-0812">Transmembrane</keyword>
<dbReference type="SUPFAM" id="SSF47384">
    <property type="entry name" value="Homodimeric domain of signal transducing histidine kinase"/>
    <property type="match status" value="1"/>
</dbReference>
<evidence type="ECO:0000313" key="14">
    <source>
        <dbReference type="EMBL" id="MCC2230468.1"/>
    </source>
</evidence>
<dbReference type="CDD" id="cd00075">
    <property type="entry name" value="HATPase"/>
    <property type="match status" value="1"/>
</dbReference>
<evidence type="ECO:0000313" key="15">
    <source>
        <dbReference type="Proteomes" id="UP001198182"/>
    </source>
</evidence>
<keyword evidence="9" id="KW-0902">Two-component regulatory system</keyword>
<feature type="transmembrane region" description="Helical" evidence="11">
    <location>
        <begin position="96"/>
        <end position="116"/>
    </location>
</feature>
<dbReference type="InterPro" id="IPR003594">
    <property type="entry name" value="HATPase_dom"/>
</dbReference>
<keyword evidence="8 11" id="KW-1133">Transmembrane helix</keyword>
<dbReference type="EC" id="2.7.13.3" evidence="3"/>
<name>A0AAE3JER8_9FIRM</name>
<dbReference type="Pfam" id="PF02518">
    <property type="entry name" value="HATPase_c"/>
    <property type="match status" value="1"/>
</dbReference>
<organism evidence="14 15">
    <name type="scientific">Hominifimenecus microfluidus</name>
    <dbReference type="NCBI Taxonomy" id="2885348"/>
    <lineage>
        <taxon>Bacteria</taxon>
        <taxon>Bacillati</taxon>
        <taxon>Bacillota</taxon>
        <taxon>Clostridia</taxon>
        <taxon>Lachnospirales</taxon>
        <taxon>Lachnospiraceae</taxon>
        <taxon>Hominifimenecus</taxon>
    </lineage>
</organism>
<dbReference type="InterPro" id="IPR036097">
    <property type="entry name" value="HisK_dim/P_sf"/>
</dbReference>
<keyword evidence="5" id="KW-0808">Transferase</keyword>
<evidence type="ECO:0000259" key="13">
    <source>
        <dbReference type="PROSITE" id="PS50885"/>
    </source>
</evidence>
<sequence>MMKKISLQWRLTIIISVLIAAICVLLNVLLYNTGIFYIDSLGNSVLSQNQDPGQGQDTNSDQEDSTLYIEFSQEDWRAFAERFSIQVDDSKKDYSIYSWILTVLITLAGGGITYLVSGYALRPLRKFSDQAAQIQAENLTDCRLDEEGVPEFRRLGESFNRMLDNLSESFSALREFNGSAAHEFRTPLAIMQAQIELYEQEEHENVDQETAEMIAMMKEQTSRLSHLVKSLLDMSELQTIPRTDPVELQSLIEEVLADLSSLAEKNGVQLIQKKRDDLIYTGSDILLYRMLFNLTENAIRYNHPGGCVTLSAEENADHNIRITVADTGQGIPKEAQERIFQPFYRVDKSRSRAFGGVGLGLALVQKIAELHGGAIRIAESSEMGSTFEICLPEKEL</sequence>
<dbReference type="PRINTS" id="PR00344">
    <property type="entry name" value="BCTRLSENSOR"/>
</dbReference>
<dbReference type="PROSITE" id="PS50885">
    <property type="entry name" value="HAMP"/>
    <property type="match status" value="1"/>
</dbReference>
<dbReference type="EMBL" id="JAJEQR010000011">
    <property type="protein sequence ID" value="MCC2230468.1"/>
    <property type="molecule type" value="Genomic_DNA"/>
</dbReference>
<evidence type="ECO:0000256" key="3">
    <source>
        <dbReference type="ARBA" id="ARBA00012438"/>
    </source>
</evidence>
<dbReference type="Pfam" id="PF00512">
    <property type="entry name" value="HisKA"/>
    <property type="match status" value="1"/>
</dbReference>
<dbReference type="InterPro" id="IPR036890">
    <property type="entry name" value="HATPase_C_sf"/>
</dbReference>
<dbReference type="PROSITE" id="PS50109">
    <property type="entry name" value="HIS_KIN"/>
    <property type="match status" value="1"/>
</dbReference>
<accession>A0AAE3JER8</accession>
<gene>
    <name evidence="14" type="ORF">LKD81_05565</name>
</gene>
<dbReference type="SMART" id="SM00387">
    <property type="entry name" value="HATPase_c"/>
    <property type="match status" value="1"/>
</dbReference>
<dbReference type="PANTHER" id="PTHR45436">
    <property type="entry name" value="SENSOR HISTIDINE KINASE YKOH"/>
    <property type="match status" value="1"/>
</dbReference>
<dbReference type="GO" id="GO:0000155">
    <property type="term" value="F:phosphorelay sensor kinase activity"/>
    <property type="evidence" value="ECO:0007669"/>
    <property type="project" value="InterPro"/>
</dbReference>
<feature type="domain" description="HAMP" evidence="13">
    <location>
        <begin position="118"/>
        <end position="171"/>
    </location>
</feature>
<dbReference type="Pfam" id="PF00672">
    <property type="entry name" value="HAMP"/>
    <property type="match status" value="1"/>
</dbReference>
<evidence type="ECO:0000259" key="12">
    <source>
        <dbReference type="PROSITE" id="PS50109"/>
    </source>
</evidence>
<evidence type="ECO:0000256" key="2">
    <source>
        <dbReference type="ARBA" id="ARBA00004370"/>
    </source>
</evidence>
<feature type="transmembrane region" description="Helical" evidence="11">
    <location>
        <begin position="12"/>
        <end position="38"/>
    </location>
</feature>
<evidence type="ECO:0000256" key="6">
    <source>
        <dbReference type="ARBA" id="ARBA00022692"/>
    </source>
</evidence>
<keyword evidence="4" id="KW-0597">Phosphoprotein</keyword>
<dbReference type="RefSeq" id="WP_308453138.1">
    <property type="nucleotide sequence ID" value="NZ_JAJEQR010000011.1"/>
</dbReference>
<dbReference type="Gene3D" id="1.10.287.130">
    <property type="match status" value="1"/>
</dbReference>
<dbReference type="InterPro" id="IPR005467">
    <property type="entry name" value="His_kinase_dom"/>
</dbReference>
<dbReference type="SMART" id="SM00388">
    <property type="entry name" value="HisKA"/>
    <property type="match status" value="1"/>
</dbReference>
<keyword evidence="10 11" id="KW-0472">Membrane</keyword>
<keyword evidence="7 14" id="KW-0418">Kinase</keyword>
<reference evidence="14" key="1">
    <citation type="submission" date="2021-10" db="EMBL/GenBank/DDBJ databases">
        <title>Anaerobic single-cell dispensing facilitates the cultivation of human gut bacteria.</title>
        <authorList>
            <person name="Afrizal A."/>
        </authorList>
    </citation>
    <scope>NUCLEOTIDE SEQUENCE</scope>
    <source>
        <strain evidence="14">CLA-AA-H215</strain>
    </source>
</reference>
<keyword evidence="15" id="KW-1185">Reference proteome</keyword>
<evidence type="ECO:0000256" key="5">
    <source>
        <dbReference type="ARBA" id="ARBA00022679"/>
    </source>
</evidence>
<evidence type="ECO:0000256" key="7">
    <source>
        <dbReference type="ARBA" id="ARBA00022777"/>
    </source>
</evidence>
<dbReference type="InterPro" id="IPR003660">
    <property type="entry name" value="HAMP_dom"/>
</dbReference>
<comment type="caution">
    <text evidence="14">The sequence shown here is derived from an EMBL/GenBank/DDBJ whole genome shotgun (WGS) entry which is preliminary data.</text>
</comment>
<dbReference type="SUPFAM" id="SSF55874">
    <property type="entry name" value="ATPase domain of HSP90 chaperone/DNA topoisomerase II/histidine kinase"/>
    <property type="match status" value="1"/>
</dbReference>
<comment type="catalytic activity">
    <reaction evidence="1">
        <text>ATP + protein L-histidine = ADP + protein N-phospho-L-histidine.</text>
        <dbReference type="EC" id="2.7.13.3"/>
    </reaction>
</comment>
<proteinExistence type="predicted"/>
<dbReference type="AlphaFoldDB" id="A0AAE3JER8"/>
<dbReference type="InterPro" id="IPR003661">
    <property type="entry name" value="HisK_dim/P_dom"/>
</dbReference>
<dbReference type="CDD" id="cd06225">
    <property type="entry name" value="HAMP"/>
    <property type="match status" value="1"/>
</dbReference>
<dbReference type="FunFam" id="3.30.565.10:FF:000006">
    <property type="entry name" value="Sensor histidine kinase WalK"/>
    <property type="match status" value="1"/>
</dbReference>
<evidence type="ECO:0000256" key="10">
    <source>
        <dbReference type="ARBA" id="ARBA00023136"/>
    </source>
</evidence>
<dbReference type="GO" id="GO:0005886">
    <property type="term" value="C:plasma membrane"/>
    <property type="evidence" value="ECO:0007669"/>
    <property type="project" value="TreeGrafter"/>
</dbReference>
<feature type="domain" description="Histidine kinase" evidence="12">
    <location>
        <begin position="179"/>
        <end position="395"/>
    </location>
</feature>
<dbReference type="Gene3D" id="6.10.340.10">
    <property type="match status" value="1"/>
</dbReference>
<evidence type="ECO:0000256" key="8">
    <source>
        <dbReference type="ARBA" id="ARBA00022989"/>
    </source>
</evidence>
<dbReference type="InterPro" id="IPR004358">
    <property type="entry name" value="Sig_transdc_His_kin-like_C"/>
</dbReference>
<dbReference type="Gene3D" id="3.30.565.10">
    <property type="entry name" value="Histidine kinase-like ATPase, C-terminal domain"/>
    <property type="match status" value="1"/>
</dbReference>
<dbReference type="Proteomes" id="UP001198182">
    <property type="component" value="Unassembled WGS sequence"/>
</dbReference>
<comment type="subcellular location">
    <subcellularLocation>
        <location evidence="2">Membrane</location>
    </subcellularLocation>
</comment>
<evidence type="ECO:0000256" key="9">
    <source>
        <dbReference type="ARBA" id="ARBA00023012"/>
    </source>
</evidence>
<dbReference type="PANTHER" id="PTHR45436:SF5">
    <property type="entry name" value="SENSOR HISTIDINE KINASE TRCS"/>
    <property type="match status" value="1"/>
</dbReference>
<protein>
    <recommendedName>
        <fullName evidence="3">histidine kinase</fullName>
        <ecNumber evidence="3">2.7.13.3</ecNumber>
    </recommendedName>
</protein>
<dbReference type="InterPro" id="IPR050428">
    <property type="entry name" value="TCS_sensor_his_kinase"/>
</dbReference>
<evidence type="ECO:0000256" key="11">
    <source>
        <dbReference type="SAM" id="Phobius"/>
    </source>
</evidence>
<dbReference type="CDD" id="cd00082">
    <property type="entry name" value="HisKA"/>
    <property type="match status" value="1"/>
</dbReference>
<dbReference type="SMART" id="SM00304">
    <property type="entry name" value="HAMP"/>
    <property type="match status" value="1"/>
</dbReference>
<evidence type="ECO:0000256" key="4">
    <source>
        <dbReference type="ARBA" id="ARBA00022553"/>
    </source>
</evidence>